<proteinExistence type="predicted"/>
<protein>
    <submittedName>
        <fullName evidence="1">Uncharacterized protein</fullName>
    </submittedName>
</protein>
<dbReference type="Proteomes" id="UP000029224">
    <property type="component" value="Unassembled WGS sequence"/>
</dbReference>
<reference evidence="1 2" key="1">
    <citation type="submission" date="2014-09" db="EMBL/GenBank/DDBJ databases">
        <title>Vibrio maritimus JCM 19240. (C210) whole genome shotgun sequence.</title>
        <authorList>
            <person name="Sawabe T."/>
            <person name="Meirelles P."/>
            <person name="Nakanishi M."/>
            <person name="Sayaka M."/>
            <person name="Hattori M."/>
            <person name="Ohkuma M."/>
        </authorList>
    </citation>
    <scope>NUCLEOTIDE SEQUENCE [LARGE SCALE GENOMIC DNA]</scope>
    <source>
        <strain evidence="1 2">JCM 19240</strain>
    </source>
</reference>
<keyword evidence="2" id="KW-1185">Reference proteome</keyword>
<organism evidence="1 2">
    <name type="scientific">Vibrio maritimus</name>
    <dbReference type="NCBI Taxonomy" id="990268"/>
    <lineage>
        <taxon>Bacteria</taxon>
        <taxon>Pseudomonadati</taxon>
        <taxon>Pseudomonadota</taxon>
        <taxon>Gammaproteobacteria</taxon>
        <taxon>Vibrionales</taxon>
        <taxon>Vibrionaceae</taxon>
        <taxon>Vibrio</taxon>
    </lineage>
</organism>
<reference evidence="1 2" key="2">
    <citation type="submission" date="2014-09" db="EMBL/GenBank/DDBJ databases">
        <authorList>
            <consortium name="NBRP consortium"/>
            <person name="Sawabe T."/>
            <person name="Meirelles P."/>
            <person name="Nakanishi M."/>
            <person name="Sayaka M."/>
            <person name="Hattori M."/>
            <person name="Ohkuma M."/>
        </authorList>
    </citation>
    <scope>NUCLEOTIDE SEQUENCE [LARGE SCALE GENOMIC DNA]</scope>
    <source>
        <strain evidence="1 2">JCM 19240</strain>
    </source>
</reference>
<sequence>MTATLLKTYQTPTKNNTKLFGQELPKSSFVEYPAYKLRETEIYWVNKAMLSELGIDHQLGEQFLLEHFSYVTEDFAPETLLDMNDRKVFLADRYGSPGQVCNGGSARCG</sequence>
<dbReference type="AlphaFoldDB" id="A0A090TAE5"/>
<accession>A0A090TAE5</accession>
<evidence type="ECO:0000313" key="2">
    <source>
        <dbReference type="Proteomes" id="UP000029224"/>
    </source>
</evidence>
<gene>
    <name evidence="1" type="ORF">JCM19240_3862</name>
</gene>
<dbReference type="EMBL" id="BBMT01000013">
    <property type="protein sequence ID" value="GAL36896.1"/>
    <property type="molecule type" value="Genomic_DNA"/>
</dbReference>
<evidence type="ECO:0000313" key="1">
    <source>
        <dbReference type="EMBL" id="GAL36896.1"/>
    </source>
</evidence>
<name>A0A090TAE5_9VIBR</name>
<comment type="caution">
    <text evidence="1">The sequence shown here is derived from an EMBL/GenBank/DDBJ whole genome shotgun (WGS) entry which is preliminary data.</text>
</comment>